<dbReference type="PANTHER" id="PTHR33525">
    <property type="match status" value="1"/>
</dbReference>
<evidence type="ECO:0000259" key="1">
    <source>
        <dbReference type="PROSITE" id="PS51833"/>
    </source>
</evidence>
<sequence length="505" mass="54357">MITQASTTATAPAASPHSAKSQATLALLWERIRRQGDMPGFTKAISAILASMRGEDERDFSMTQTVLSDPVLTQKVLRLANSSMYAAFGQHVNTISKAVLVLGTESIGHLALGLKLIEELSRSSPDTEAAHVEMEKAVLAGMVAQQLAADARSRDPEEAVVCSILHSLGRMMLTFYMPERWARMREAAGEGREESAAHEVLGLSLEEVGRATASHWGLPRNLVAGMRRVEPGERFEGFAHEDWLAALGSMSTQAAAALWADDAASAGKVAQLAESFAPMLGLPASGILASIDKAKVEAASDLSIAPLAKPAEKRAQQAAATTKRIAGNKILMSGVADMRDAGANATAGQMISMALETMHKGLSFTRSFAFLRNRREGRYAARLGLGEDVKAMLPNLAFDDAYEPDVFHAALGSDRVIFIENAHDAKFATKLPGWWKGTLAEAHCFVIIPLTAHGQPAGFIYGDWDGTFPQVVLSQTEFSLLNDLRALVVRTVERRHQTEAIATRV</sequence>
<dbReference type="PROSITE" id="PS51833">
    <property type="entry name" value="HDOD"/>
    <property type="match status" value="1"/>
</dbReference>
<dbReference type="InterPro" id="IPR052340">
    <property type="entry name" value="RNase_Y/CdgJ"/>
</dbReference>
<accession>A0A2S2DD22</accession>
<dbReference type="RefSeq" id="WP_109343649.1">
    <property type="nucleotide sequence ID" value="NZ_CP029343.1"/>
</dbReference>
<dbReference type="Gene3D" id="1.10.3210.10">
    <property type="entry name" value="Hypothetical protein af1432"/>
    <property type="match status" value="1"/>
</dbReference>
<protein>
    <submittedName>
        <fullName evidence="2">GAF domain-containing protein</fullName>
    </submittedName>
</protein>
<dbReference type="Proteomes" id="UP000245820">
    <property type="component" value="Chromosome"/>
</dbReference>
<dbReference type="KEGG" id="mtim:DIR46_01430"/>
<dbReference type="PANTHER" id="PTHR33525:SF3">
    <property type="entry name" value="RIBONUCLEASE Y"/>
    <property type="match status" value="1"/>
</dbReference>
<keyword evidence="3" id="KW-1185">Reference proteome</keyword>
<name>A0A2S2DD22_9BURK</name>
<feature type="domain" description="HDOD" evidence="1">
    <location>
        <begin position="38"/>
        <end position="232"/>
    </location>
</feature>
<dbReference type="EMBL" id="CP029343">
    <property type="protein sequence ID" value="AWL03244.1"/>
    <property type="molecule type" value="Genomic_DNA"/>
</dbReference>
<organism evidence="2 3">
    <name type="scientific">Massilia oculi</name>
    <dbReference type="NCBI Taxonomy" id="945844"/>
    <lineage>
        <taxon>Bacteria</taxon>
        <taxon>Pseudomonadati</taxon>
        <taxon>Pseudomonadota</taxon>
        <taxon>Betaproteobacteria</taxon>
        <taxon>Burkholderiales</taxon>
        <taxon>Oxalobacteraceae</taxon>
        <taxon>Telluria group</taxon>
        <taxon>Massilia</taxon>
    </lineage>
</organism>
<evidence type="ECO:0000313" key="3">
    <source>
        <dbReference type="Proteomes" id="UP000245820"/>
    </source>
</evidence>
<dbReference type="SUPFAM" id="SSF109604">
    <property type="entry name" value="HD-domain/PDEase-like"/>
    <property type="match status" value="1"/>
</dbReference>
<dbReference type="OrthoDB" id="9791419at2"/>
<evidence type="ECO:0000313" key="2">
    <source>
        <dbReference type="EMBL" id="AWL03244.1"/>
    </source>
</evidence>
<dbReference type="InterPro" id="IPR013976">
    <property type="entry name" value="HDOD"/>
</dbReference>
<dbReference type="Pfam" id="PF08668">
    <property type="entry name" value="HDOD"/>
    <property type="match status" value="1"/>
</dbReference>
<dbReference type="AlphaFoldDB" id="A0A2S2DD22"/>
<proteinExistence type="predicted"/>
<gene>
    <name evidence="2" type="ORF">DIR46_01430</name>
</gene>
<reference evidence="2 3" key="1">
    <citation type="submission" date="2018-05" db="EMBL/GenBank/DDBJ databases">
        <title>Complete genome sequence of Massilia oculi sp. nov. CCUG 43427T (=DSM 26321T), the type strain of M. oculi, and comparison with genome sequences of other Massilia strains.</title>
        <authorList>
            <person name="Zhu B."/>
        </authorList>
    </citation>
    <scope>NUCLEOTIDE SEQUENCE [LARGE SCALE GENOMIC DNA]</scope>
    <source>
        <strain evidence="2 3">CCUG 43427</strain>
    </source>
</reference>